<protein>
    <recommendedName>
        <fullName evidence="4">Lipoprotein</fullName>
    </recommendedName>
</protein>
<evidence type="ECO:0000313" key="2">
    <source>
        <dbReference type="EMBL" id="PER55843.1"/>
    </source>
</evidence>
<proteinExistence type="predicted"/>
<evidence type="ECO:0000313" key="3">
    <source>
        <dbReference type="Proteomes" id="UP000219897"/>
    </source>
</evidence>
<gene>
    <name evidence="2" type="ORF">CN495_08820</name>
</gene>
<comment type="caution">
    <text evidence="2">The sequence shown here is derived from an EMBL/GenBank/DDBJ whole genome shotgun (WGS) entry which is preliminary data.</text>
</comment>
<name>A0ABD6SFX4_BACTU</name>
<feature type="region of interest" description="Disordered" evidence="1">
    <location>
        <begin position="30"/>
        <end position="60"/>
    </location>
</feature>
<sequence>MRKEKVFHILSVLCIVSGLTACSITKVEQKKRGVQTAQESPKREKEETEREKKEKQAQAEEAITEWRYRTVSLLRELEEDIANWKQTNHQELAKADKEMLVIRLQEIYEDTRSLNKKVKGSVENKEVEGCMQRFVVTISQAKKGHVVSVYDLIREVENRGGSREE</sequence>
<accession>A0ABD6SFX4</accession>
<dbReference type="RefSeq" id="WP_098317179.1">
    <property type="nucleotide sequence ID" value="NZ_NTYF01000023.1"/>
</dbReference>
<evidence type="ECO:0008006" key="4">
    <source>
        <dbReference type="Google" id="ProtNLM"/>
    </source>
</evidence>
<reference evidence="2 3" key="1">
    <citation type="submission" date="2017-09" db="EMBL/GenBank/DDBJ databases">
        <title>Large-scale bioinformatics analysis of Bacillus genomes uncovers conserved roles of natural products in bacterial physiology.</title>
        <authorList>
            <consortium name="Agbiome Team Llc"/>
            <person name="Bleich R.M."/>
            <person name="Kirk G.J."/>
            <person name="Santa Maria K.C."/>
            <person name="Allen S.E."/>
            <person name="Farag S."/>
            <person name="Shank E.A."/>
            <person name="Bowers A."/>
        </authorList>
    </citation>
    <scope>NUCLEOTIDE SEQUENCE [LARGE SCALE GENOMIC DNA]</scope>
    <source>
        <strain evidence="2 3">AFS005140</strain>
    </source>
</reference>
<evidence type="ECO:0000256" key="1">
    <source>
        <dbReference type="SAM" id="MobiDB-lite"/>
    </source>
</evidence>
<feature type="compositionally biased region" description="Basic and acidic residues" evidence="1">
    <location>
        <begin position="40"/>
        <end position="60"/>
    </location>
</feature>
<dbReference type="AlphaFoldDB" id="A0ABD6SFX4"/>
<dbReference type="Proteomes" id="UP000219897">
    <property type="component" value="Unassembled WGS sequence"/>
</dbReference>
<dbReference type="EMBL" id="NTYF01000023">
    <property type="protein sequence ID" value="PER55843.1"/>
    <property type="molecule type" value="Genomic_DNA"/>
</dbReference>
<dbReference type="PROSITE" id="PS51257">
    <property type="entry name" value="PROKAR_LIPOPROTEIN"/>
    <property type="match status" value="1"/>
</dbReference>
<organism evidence="2 3">
    <name type="scientific">Bacillus thuringiensis</name>
    <dbReference type="NCBI Taxonomy" id="1428"/>
    <lineage>
        <taxon>Bacteria</taxon>
        <taxon>Bacillati</taxon>
        <taxon>Bacillota</taxon>
        <taxon>Bacilli</taxon>
        <taxon>Bacillales</taxon>
        <taxon>Bacillaceae</taxon>
        <taxon>Bacillus</taxon>
        <taxon>Bacillus cereus group</taxon>
    </lineage>
</organism>